<dbReference type="InterPro" id="IPR050493">
    <property type="entry name" value="FAD-dep_Monooxygenase_BioMet"/>
</dbReference>
<sequence length="237" mass="25210">MRWVRCRGPRVPRIGGLAAAVGLQERGWDVTVLERSAALPETGTALGIWPQALGALDGLGLGDAVRAAGRAQEDGVVLRPDGSRIGTLRVGRMREPVRLIMRPVLLGLLYGRLAPGTVRFGHSAEDVPEADVVIAADGIRSRIRERLLGERYALRPAGGHVWRGTSSASIATGGEVWGRGRKFGFTPQADGLTNFYAVRYAPMPETADIGELREAFGGWCDPVTAVLDGVRPGGPDG</sequence>
<keyword evidence="2" id="KW-0503">Monooxygenase</keyword>
<comment type="caution">
    <text evidence="3">The sequence shown here is derived from an EMBL/GenBank/DDBJ whole genome shotgun (WGS) entry which is preliminary data.</text>
</comment>
<reference evidence="3" key="1">
    <citation type="submission" date="2023-03" db="EMBL/GenBank/DDBJ databases">
        <title>Actinorhabdospora filicis NBRC 111898.</title>
        <authorList>
            <person name="Ichikawa N."/>
            <person name="Sato H."/>
            <person name="Tonouchi N."/>
        </authorList>
    </citation>
    <scope>NUCLEOTIDE SEQUENCE</scope>
    <source>
        <strain evidence="3">NBRC 111898</strain>
    </source>
</reference>
<evidence type="ECO:0000313" key="3">
    <source>
        <dbReference type="EMBL" id="GLZ80679.1"/>
    </source>
</evidence>
<dbReference type="Proteomes" id="UP001165079">
    <property type="component" value="Unassembled WGS sequence"/>
</dbReference>
<dbReference type="InterPro" id="IPR036188">
    <property type="entry name" value="FAD/NAD-bd_sf"/>
</dbReference>
<evidence type="ECO:0000256" key="1">
    <source>
        <dbReference type="ARBA" id="ARBA00023002"/>
    </source>
</evidence>
<name>A0A9W6SRK0_9ACTN</name>
<dbReference type="EMBL" id="BSTX01000004">
    <property type="protein sequence ID" value="GLZ80679.1"/>
    <property type="molecule type" value="Genomic_DNA"/>
</dbReference>
<gene>
    <name evidence="3" type="ORF">Afil01_54860</name>
</gene>
<keyword evidence="4" id="KW-1185">Reference proteome</keyword>
<dbReference type="AlphaFoldDB" id="A0A9W6SRK0"/>
<organism evidence="3 4">
    <name type="scientific">Actinorhabdospora filicis</name>
    <dbReference type="NCBI Taxonomy" id="1785913"/>
    <lineage>
        <taxon>Bacteria</taxon>
        <taxon>Bacillati</taxon>
        <taxon>Actinomycetota</taxon>
        <taxon>Actinomycetes</taxon>
        <taxon>Micromonosporales</taxon>
        <taxon>Micromonosporaceae</taxon>
        <taxon>Actinorhabdospora</taxon>
    </lineage>
</organism>
<protein>
    <submittedName>
        <fullName evidence="3">Uncharacterized protein</fullName>
    </submittedName>
</protein>
<accession>A0A9W6SRK0</accession>
<dbReference type="PANTHER" id="PTHR13789:SF309">
    <property type="entry name" value="PUTATIVE (AFU_ORTHOLOGUE AFUA_6G14510)-RELATED"/>
    <property type="match status" value="1"/>
</dbReference>
<proteinExistence type="predicted"/>
<evidence type="ECO:0000313" key="4">
    <source>
        <dbReference type="Proteomes" id="UP001165079"/>
    </source>
</evidence>
<dbReference type="SUPFAM" id="SSF51905">
    <property type="entry name" value="FAD/NAD(P)-binding domain"/>
    <property type="match status" value="1"/>
</dbReference>
<dbReference type="Gene3D" id="3.50.50.60">
    <property type="entry name" value="FAD/NAD(P)-binding domain"/>
    <property type="match status" value="1"/>
</dbReference>
<dbReference type="PANTHER" id="PTHR13789">
    <property type="entry name" value="MONOOXYGENASE"/>
    <property type="match status" value="1"/>
</dbReference>
<keyword evidence="1" id="KW-0560">Oxidoreductase</keyword>
<evidence type="ECO:0000256" key="2">
    <source>
        <dbReference type="ARBA" id="ARBA00023033"/>
    </source>
</evidence>
<dbReference type="GO" id="GO:0004497">
    <property type="term" value="F:monooxygenase activity"/>
    <property type="evidence" value="ECO:0007669"/>
    <property type="project" value="UniProtKB-KW"/>
</dbReference>